<dbReference type="Proteomes" id="UP001652660">
    <property type="component" value="Chromosome 4e"/>
</dbReference>
<reference evidence="2" key="1">
    <citation type="submission" date="2025-08" db="UniProtKB">
        <authorList>
            <consortium name="RefSeq"/>
        </authorList>
    </citation>
    <scope>IDENTIFICATION</scope>
    <source>
        <tissue evidence="2">Leaves</tissue>
    </source>
</reference>
<name>A0ABM4U654_COFAR</name>
<keyword evidence="1" id="KW-1185">Reference proteome</keyword>
<dbReference type="PANTHER" id="PTHR11439">
    <property type="entry name" value="GAG-POL-RELATED RETROTRANSPOSON"/>
    <property type="match status" value="1"/>
</dbReference>
<accession>A0ABM4U654</accession>
<dbReference type="CDD" id="cd09272">
    <property type="entry name" value="RNase_HI_RT_Ty1"/>
    <property type="match status" value="1"/>
</dbReference>
<evidence type="ECO:0000313" key="2">
    <source>
        <dbReference type="RefSeq" id="XP_071902762.1"/>
    </source>
</evidence>
<dbReference type="GeneID" id="140005641"/>
<proteinExistence type="predicted"/>
<sequence length="215" mass="24695">MYLMNSTRPDIAYSVSRLSRYTSSPGYDHWKALNRILRYLKFTSNYGLHYTKYPPVLEGFSDANWISDNTETKSISGYIFTLGGVVASWWSSEQTCIARSTMESEFVVLDKATEEAEWFRNFLENVPIWPKPVTAICIHCDSMAAQARAKNSAYNSKSRHIRCRHNTIRQLLSNRIISIQFIRSKANLADALTKGLPREQVKFLSREIGLKPINE</sequence>
<protein>
    <submittedName>
        <fullName evidence="2">Secreted RxLR effector protein 161-like</fullName>
    </submittedName>
</protein>
<evidence type="ECO:0000313" key="1">
    <source>
        <dbReference type="Proteomes" id="UP001652660"/>
    </source>
</evidence>
<dbReference type="RefSeq" id="XP_071902762.1">
    <property type="nucleotide sequence ID" value="XM_072046661.1"/>
</dbReference>
<gene>
    <name evidence="2" type="primary">LOC140005641</name>
</gene>
<dbReference type="PANTHER" id="PTHR11439:SF521">
    <property type="entry name" value="RNA-DIRECTED DNA POLYMERASE"/>
    <property type="match status" value="1"/>
</dbReference>
<organism evidence="1 2">
    <name type="scientific">Coffea arabica</name>
    <name type="common">Arabian coffee</name>
    <dbReference type="NCBI Taxonomy" id="13443"/>
    <lineage>
        <taxon>Eukaryota</taxon>
        <taxon>Viridiplantae</taxon>
        <taxon>Streptophyta</taxon>
        <taxon>Embryophyta</taxon>
        <taxon>Tracheophyta</taxon>
        <taxon>Spermatophyta</taxon>
        <taxon>Magnoliopsida</taxon>
        <taxon>eudicotyledons</taxon>
        <taxon>Gunneridae</taxon>
        <taxon>Pentapetalae</taxon>
        <taxon>asterids</taxon>
        <taxon>lamiids</taxon>
        <taxon>Gentianales</taxon>
        <taxon>Rubiaceae</taxon>
        <taxon>Ixoroideae</taxon>
        <taxon>Gardenieae complex</taxon>
        <taxon>Bertiereae - Coffeeae clade</taxon>
        <taxon>Coffeeae</taxon>
        <taxon>Coffea</taxon>
    </lineage>
</organism>